<dbReference type="OrthoDB" id="10260387at2759"/>
<organism evidence="3 4">
    <name type="scientific">Triplophysa rosa</name>
    <name type="common">Cave loach</name>
    <dbReference type="NCBI Taxonomy" id="992332"/>
    <lineage>
        <taxon>Eukaryota</taxon>
        <taxon>Metazoa</taxon>
        <taxon>Chordata</taxon>
        <taxon>Craniata</taxon>
        <taxon>Vertebrata</taxon>
        <taxon>Euteleostomi</taxon>
        <taxon>Actinopterygii</taxon>
        <taxon>Neopterygii</taxon>
        <taxon>Teleostei</taxon>
        <taxon>Ostariophysi</taxon>
        <taxon>Cypriniformes</taxon>
        <taxon>Nemacheilidae</taxon>
        <taxon>Triplophysa</taxon>
    </lineage>
</organism>
<evidence type="ECO:0000256" key="2">
    <source>
        <dbReference type="SAM" id="Phobius"/>
    </source>
</evidence>
<reference evidence="3" key="1">
    <citation type="submission" date="2021-02" db="EMBL/GenBank/DDBJ databases">
        <title>Comparative genomics reveals that relaxation of natural selection precedes convergent phenotypic evolution of cavefish.</title>
        <authorList>
            <person name="Peng Z."/>
        </authorList>
    </citation>
    <scope>NUCLEOTIDE SEQUENCE</scope>
    <source>
        <tissue evidence="3">Muscle</tissue>
    </source>
</reference>
<feature type="coiled-coil region" evidence="1">
    <location>
        <begin position="97"/>
        <end position="145"/>
    </location>
</feature>
<evidence type="ECO:0000256" key="1">
    <source>
        <dbReference type="SAM" id="Coils"/>
    </source>
</evidence>
<gene>
    <name evidence="3" type="ORF">IRJ41_011093</name>
</gene>
<name>A0A9W7WR01_TRIRA</name>
<keyword evidence="2" id="KW-0472">Membrane</keyword>
<dbReference type="Proteomes" id="UP001059041">
    <property type="component" value="Linkage Group LG8"/>
</dbReference>
<feature type="transmembrane region" description="Helical" evidence="2">
    <location>
        <begin position="151"/>
        <end position="170"/>
    </location>
</feature>
<dbReference type="AlphaFoldDB" id="A0A9W7WR01"/>
<evidence type="ECO:0000313" key="3">
    <source>
        <dbReference type="EMBL" id="KAI7806739.1"/>
    </source>
</evidence>
<evidence type="ECO:0000313" key="4">
    <source>
        <dbReference type="Proteomes" id="UP001059041"/>
    </source>
</evidence>
<keyword evidence="4" id="KW-1185">Reference proteome</keyword>
<protein>
    <submittedName>
        <fullName evidence="3">Uncharacterized protein</fullName>
    </submittedName>
</protein>
<feature type="coiled-coil region" evidence="1">
    <location>
        <begin position="181"/>
        <end position="243"/>
    </location>
</feature>
<accession>A0A9W7WR01</accession>
<dbReference type="EMBL" id="JAFHDT010000008">
    <property type="protein sequence ID" value="KAI7806739.1"/>
    <property type="molecule type" value="Genomic_DNA"/>
</dbReference>
<proteinExistence type="predicted"/>
<keyword evidence="2" id="KW-0812">Transmembrane</keyword>
<sequence>MSQYYLSSVNDLQSMEAISRLMQEGIWSLSNMCTSLFNAHVDPVTDMCSNFQQIRGHIEHADRCLKESERILKGKLTCLDECMVRLTKEQQHVQQEKQEKNLTIETLHRRKKSAEESLNASNAAVKQAERNQEAAEYELEKMEEMKTSGKLVVIAGAVITAVPVVGWFAGPPILFDGIETIVKAEAAIVNAKNEVKECMSQMWKHTINIEDYRSRISKTQNEIKRTNQTLNNVQSNIEWLQQRLVAIAQIQHNFKAAVYHMNVLSGRVNVLEIHTGGCIYWEPVIKIIQDVGNAVITIAHNQLLNGQNVPALINTLSENIRVISQQVCQ</sequence>
<comment type="caution">
    <text evidence="3">The sequence shown here is derived from an EMBL/GenBank/DDBJ whole genome shotgun (WGS) entry which is preliminary data.</text>
</comment>
<keyword evidence="1" id="KW-0175">Coiled coil</keyword>
<keyword evidence="2" id="KW-1133">Transmembrane helix</keyword>